<feature type="chain" id="PRO_5013371225" evidence="1">
    <location>
        <begin position="27"/>
        <end position="117"/>
    </location>
</feature>
<sequence length="117" mass="12279">MRLRNTVAAACGALALTAVLATPAQAATGDFSYKFIGLNGQPQAATLYDPASDECITLPEVADPNASEPAFAPHNDTDEFALVFTGPDCSGDSWSLRPHGRPATDRLKLRSVLFVGS</sequence>
<evidence type="ECO:0000313" key="2">
    <source>
        <dbReference type="EMBL" id="OXY89432.1"/>
    </source>
</evidence>
<keyword evidence="3" id="KW-1185">Reference proteome</keyword>
<evidence type="ECO:0000313" key="3">
    <source>
        <dbReference type="Proteomes" id="UP000215483"/>
    </source>
</evidence>
<organism evidence="2 3">
    <name type="scientific">Streptomyces diastatochromogenes</name>
    <dbReference type="NCBI Taxonomy" id="42236"/>
    <lineage>
        <taxon>Bacteria</taxon>
        <taxon>Bacillati</taxon>
        <taxon>Actinomycetota</taxon>
        <taxon>Actinomycetes</taxon>
        <taxon>Kitasatosporales</taxon>
        <taxon>Streptomycetaceae</taxon>
        <taxon>Streptomyces</taxon>
    </lineage>
</organism>
<gene>
    <name evidence="2" type="ORF">BEK98_38345</name>
</gene>
<accession>A0A233S196</accession>
<evidence type="ECO:0000256" key="1">
    <source>
        <dbReference type="SAM" id="SignalP"/>
    </source>
</evidence>
<reference evidence="2 3" key="1">
    <citation type="submission" date="2016-07" db="EMBL/GenBank/DDBJ databases">
        <title>Draft genome of Streptomyces diastatochromogenes.</title>
        <authorList>
            <person name="Podduturi R."/>
            <person name="Lukassen M.B."/>
            <person name="Clausen N."/>
            <person name="Nielsen J.L."/>
            <person name="Jorgensen N.O."/>
        </authorList>
    </citation>
    <scope>NUCLEOTIDE SEQUENCE [LARGE SCALE GENOMIC DNA]</scope>
    <source>
        <strain evidence="2 3">DSM 40608</strain>
    </source>
</reference>
<proteinExistence type="predicted"/>
<dbReference type="RefSeq" id="WP_094221560.1">
    <property type="nucleotide sequence ID" value="NZ_MCGQ01000045.1"/>
</dbReference>
<dbReference type="EMBL" id="MCGQ01000045">
    <property type="protein sequence ID" value="OXY89432.1"/>
    <property type="molecule type" value="Genomic_DNA"/>
</dbReference>
<dbReference type="OrthoDB" id="3542365at2"/>
<comment type="caution">
    <text evidence="2">The sequence shown here is derived from an EMBL/GenBank/DDBJ whole genome shotgun (WGS) entry which is preliminary data.</text>
</comment>
<keyword evidence="1" id="KW-0732">Signal</keyword>
<protein>
    <submittedName>
        <fullName evidence="2">Uncharacterized protein</fullName>
    </submittedName>
</protein>
<dbReference type="Proteomes" id="UP000215483">
    <property type="component" value="Unassembled WGS sequence"/>
</dbReference>
<name>A0A233S196_STRDA</name>
<dbReference type="AlphaFoldDB" id="A0A233S196"/>
<feature type="signal peptide" evidence="1">
    <location>
        <begin position="1"/>
        <end position="26"/>
    </location>
</feature>